<evidence type="ECO:0000256" key="1">
    <source>
        <dbReference type="ARBA" id="ARBA00006484"/>
    </source>
</evidence>
<keyword evidence="4" id="KW-1185">Reference proteome</keyword>
<comment type="caution">
    <text evidence="3">The sequence shown here is derived from an EMBL/GenBank/DDBJ whole genome shotgun (WGS) entry which is preliminary data.</text>
</comment>
<dbReference type="Gene3D" id="3.40.50.720">
    <property type="entry name" value="NAD(P)-binding Rossmann-like Domain"/>
    <property type="match status" value="1"/>
</dbReference>
<keyword evidence="2" id="KW-0560">Oxidoreductase</keyword>
<dbReference type="PANTHER" id="PTHR42901:SF1">
    <property type="entry name" value="ALCOHOL DEHYDROGENASE"/>
    <property type="match status" value="1"/>
</dbReference>
<dbReference type="PANTHER" id="PTHR42901">
    <property type="entry name" value="ALCOHOL DEHYDROGENASE"/>
    <property type="match status" value="1"/>
</dbReference>
<dbReference type="Pfam" id="PF00106">
    <property type="entry name" value="adh_short"/>
    <property type="match status" value="1"/>
</dbReference>
<dbReference type="RefSeq" id="WP_035072860.1">
    <property type="nucleotide sequence ID" value="NZ_JMIH01000016.1"/>
</dbReference>
<dbReference type="GO" id="GO:0016491">
    <property type="term" value="F:oxidoreductase activity"/>
    <property type="evidence" value="ECO:0007669"/>
    <property type="project" value="UniProtKB-KW"/>
</dbReference>
<organism evidence="3 4">
    <name type="scientific">Anditalea andensis</name>
    <dbReference type="NCBI Taxonomy" id="1048983"/>
    <lineage>
        <taxon>Bacteria</taxon>
        <taxon>Pseudomonadati</taxon>
        <taxon>Bacteroidota</taxon>
        <taxon>Cytophagia</taxon>
        <taxon>Cytophagales</taxon>
        <taxon>Cytophagaceae</taxon>
        <taxon>Anditalea</taxon>
    </lineage>
</organism>
<dbReference type="EMBL" id="JMIH01000016">
    <property type="protein sequence ID" value="KEO74077.1"/>
    <property type="molecule type" value="Genomic_DNA"/>
</dbReference>
<dbReference type="InterPro" id="IPR002347">
    <property type="entry name" value="SDR_fam"/>
</dbReference>
<dbReference type="PRINTS" id="PR00081">
    <property type="entry name" value="GDHRDH"/>
</dbReference>
<accession>A0A074LJV0</accession>
<sequence length="228" mass="24969">MESLKGKTALITGAGKGIGREVALGLAKEGVKLGLLSTSPVQLLDIENELKTLGYSISIVTADITDIHSVILAVDKIEEELGAIDIFINNMDATIAGPFYEFDPVTSENNLKMNRLGFYYLTQAVMPSMMLKSTGDIITISSKGKLMDSDAVYNSYPLPESILEEAMRHNIRYKSFTAEDVKSFNFSATEDLVDNTLQFHLAEYVITQLKQFGGLNLQDSVLTSSNPI</sequence>
<proteinExistence type="inferred from homology"/>
<protein>
    <recommendedName>
        <fullName evidence="5">Short-chain dehydrogenase</fullName>
    </recommendedName>
</protein>
<dbReference type="STRING" id="1048983.EL17_08000"/>
<reference evidence="3 4" key="1">
    <citation type="submission" date="2014-04" db="EMBL/GenBank/DDBJ databases">
        <title>Characterization and application of a salt tolerant electro-active bacterium.</title>
        <authorList>
            <person name="Yang L."/>
            <person name="Wei S."/>
            <person name="Tay Q.X.M."/>
        </authorList>
    </citation>
    <scope>NUCLEOTIDE SEQUENCE [LARGE SCALE GENOMIC DNA]</scope>
    <source>
        <strain evidence="3 4">LY1</strain>
    </source>
</reference>
<dbReference type="SUPFAM" id="SSF51735">
    <property type="entry name" value="NAD(P)-binding Rossmann-fold domains"/>
    <property type="match status" value="1"/>
</dbReference>
<evidence type="ECO:0008006" key="5">
    <source>
        <dbReference type="Google" id="ProtNLM"/>
    </source>
</evidence>
<evidence type="ECO:0000313" key="4">
    <source>
        <dbReference type="Proteomes" id="UP000027821"/>
    </source>
</evidence>
<dbReference type="AlphaFoldDB" id="A0A074LJV0"/>
<dbReference type="InterPro" id="IPR036291">
    <property type="entry name" value="NAD(P)-bd_dom_sf"/>
</dbReference>
<dbReference type="OrthoDB" id="9810734at2"/>
<gene>
    <name evidence="3" type="ORF">EL17_08000</name>
</gene>
<dbReference type="eggNOG" id="COG0300">
    <property type="taxonomic scope" value="Bacteria"/>
</dbReference>
<dbReference type="Proteomes" id="UP000027821">
    <property type="component" value="Unassembled WGS sequence"/>
</dbReference>
<evidence type="ECO:0000313" key="3">
    <source>
        <dbReference type="EMBL" id="KEO74077.1"/>
    </source>
</evidence>
<evidence type="ECO:0000256" key="2">
    <source>
        <dbReference type="ARBA" id="ARBA00023002"/>
    </source>
</evidence>
<name>A0A074LJV0_9BACT</name>
<comment type="similarity">
    <text evidence="1">Belongs to the short-chain dehydrogenases/reductases (SDR) family.</text>
</comment>